<name>A0A2Z3GIY2_9BACT</name>
<organism evidence="7 8">
    <name type="scientific">Hymenobacter nivis</name>
    <dbReference type="NCBI Taxonomy" id="1850093"/>
    <lineage>
        <taxon>Bacteria</taxon>
        <taxon>Pseudomonadati</taxon>
        <taxon>Bacteroidota</taxon>
        <taxon>Cytophagia</taxon>
        <taxon>Cytophagales</taxon>
        <taxon>Hymenobacteraceae</taxon>
        <taxon>Hymenobacter</taxon>
    </lineage>
</organism>
<evidence type="ECO:0000259" key="6">
    <source>
        <dbReference type="PROSITE" id="PS50850"/>
    </source>
</evidence>
<dbReference type="OrthoDB" id="9766638at2"/>
<feature type="transmembrane region" description="Helical" evidence="5">
    <location>
        <begin position="292"/>
        <end position="313"/>
    </location>
</feature>
<feature type="transmembrane region" description="Helical" evidence="5">
    <location>
        <begin position="320"/>
        <end position="340"/>
    </location>
</feature>
<proteinExistence type="predicted"/>
<protein>
    <recommendedName>
        <fullName evidence="6">Major facilitator superfamily (MFS) profile domain-containing protein</fullName>
    </recommendedName>
</protein>
<keyword evidence="3 5" id="KW-1133">Transmembrane helix</keyword>
<feature type="transmembrane region" description="Helical" evidence="5">
    <location>
        <begin position="30"/>
        <end position="51"/>
    </location>
</feature>
<dbReference type="PROSITE" id="PS50850">
    <property type="entry name" value="MFS"/>
    <property type="match status" value="1"/>
</dbReference>
<dbReference type="Pfam" id="PF07690">
    <property type="entry name" value="MFS_1"/>
    <property type="match status" value="1"/>
</dbReference>
<evidence type="ECO:0000256" key="5">
    <source>
        <dbReference type="SAM" id="Phobius"/>
    </source>
</evidence>
<evidence type="ECO:0000256" key="4">
    <source>
        <dbReference type="ARBA" id="ARBA00023136"/>
    </source>
</evidence>
<gene>
    <name evidence="7" type="ORF">DDQ68_03205</name>
</gene>
<dbReference type="PIRSF" id="PIRSF002808">
    <property type="entry name" value="Hexose_phosphate_transp"/>
    <property type="match status" value="1"/>
</dbReference>
<dbReference type="GO" id="GO:0016020">
    <property type="term" value="C:membrane"/>
    <property type="evidence" value="ECO:0007669"/>
    <property type="project" value="InterPro"/>
</dbReference>
<dbReference type="Proteomes" id="UP000245999">
    <property type="component" value="Chromosome"/>
</dbReference>
<comment type="subcellular location">
    <subcellularLocation>
        <location evidence="1">Endomembrane system</location>
        <topology evidence="1">Multi-pass membrane protein</topology>
    </subcellularLocation>
</comment>
<dbReference type="KEGG" id="hnv:DDQ68_03205"/>
<dbReference type="PANTHER" id="PTHR43826:SF8">
    <property type="entry name" value="MAJOR FACILITATOR SUPERFAMILY (MFS) PROFILE DOMAIN-CONTAINING PROTEIN"/>
    <property type="match status" value="1"/>
</dbReference>
<dbReference type="InterPro" id="IPR011701">
    <property type="entry name" value="MFS"/>
</dbReference>
<dbReference type="InterPro" id="IPR051337">
    <property type="entry name" value="OPA_Antiporter"/>
</dbReference>
<feature type="transmembrane region" description="Helical" evidence="5">
    <location>
        <begin position="183"/>
        <end position="203"/>
    </location>
</feature>
<accession>A0A2Z3GIY2</accession>
<evidence type="ECO:0000256" key="1">
    <source>
        <dbReference type="ARBA" id="ARBA00004127"/>
    </source>
</evidence>
<sequence>MSKLPTPVPVRSAPSSELKRWQLRTGLSLFMGYSAYYVCRSNLAIAAPLLIREFGGRGLNKEVLGQIASVGVLFYAAGKVLNGVLGDFLGGKKIFLLGMAGAVAATVAFGLGQGVAVFFAAWAANRLVQSMGWAGLVKTAANWFSYRSYGRVMGLLSLSYLFGDVVAKLVLGQLLVQGLGWRGLFMTAAGVLAAVALGCAFSLKDAPESVGLAAPPTNPNSLFAEKGTGPTTDRPASLGHLLGPYFHSPAFLLMLAMSFGLTALREAFSFWVPTYLVEAAHLSEGAASQWSALYSVCGMASILGAGYLSDAWLRGQRGALILGACVGLVPVLALMTQPASGPALPLVLTSLVGLLLLGPYSFLSGAMALDAGGRQGAATAAGLLDAVGYAGGTGALWLTGALAERQGWAAAWVALAAVAAATAGAALVFYRTQERRPGLVVAAQQVTPPPAQAA</sequence>
<keyword evidence="8" id="KW-1185">Reference proteome</keyword>
<feature type="transmembrane region" description="Helical" evidence="5">
    <location>
        <begin position="381"/>
        <end position="403"/>
    </location>
</feature>
<keyword evidence="2 5" id="KW-0812">Transmembrane</keyword>
<feature type="transmembrane region" description="Helical" evidence="5">
    <location>
        <begin position="250"/>
        <end position="272"/>
    </location>
</feature>
<feature type="transmembrane region" description="Helical" evidence="5">
    <location>
        <begin position="152"/>
        <end position="171"/>
    </location>
</feature>
<evidence type="ECO:0000313" key="7">
    <source>
        <dbReference type="EMBL" id="AWM31882.1"/>
    </source>
</evidence>
<dbReference type="GO" id="GO:0012505">
    <property type="term" value="C:endomembrane system"/>
    <property type="evidence" value="ECO:0007669"/>
    <property type="project" value="UniProtKB-SubCell"/>
</dbReference>
<dbReference type="EMBL" id="CP029145">
    <property type="protein sequence ID" value="AWM31882.1"/>
    <property type="molecule type" value="Genomic_DNA"/>
</dbReference>
<evidence type="ECO:0000256" key="3">
    <source>
        <dbReference type="ARBA" id="ARBA00022989"/>
    </source>
</evidence>
<dbReference type="InterPro" id="IPR000849">
    <property type="entry name" value="Sugar_P_transporter"/>
</dbReference>
<feature type="transmembrane region" description="Helical" evidence="5">
    <location>
        <begin position="409"/>
        <end position="430"/>
    </location>
</feature>
<keyword evidence="4 5" id="KW-0472">Membrane</keyword>
<dbReference type="SUPFAM" id="SSF103473">
    <property type="entry name" value="MFS general substrate transporter"/>
    <property type="match status" value="1"/>
</dbReference>
<feature type="transmembrane region" description="Helical" evidence="5">
    <location>
        <begin position="63"/>
        <end position="82"/>
    </location>
</feature>
<dbReference type="GO" id="GO:0035435">
    <property type="term" value="P:phosphate ion transmembrane transport"/>
    <property type="evidence" value="ECO:0007669"/>
    <property type="project" value="TreeGrafter"/>
</dbReference>
<dbReference type="InterPro" id="IPR020846">
    <property type="entry name" value="MFS_dom"/>
</dbReference>
<dbReference type="GO" id="GO:0061513">
    <property type="term" value="F:glucose 6-phosphate:phosphate antiporter activity"/>
    <property type="evidence" value="ECO:0007669"/>
    <property type="project" value="TreeGrafter"/>
</dbReference>
<reference evidence="8" key="1">
    <citation type="submission" date="2018-04" db="EMBL/GenBank/DDBJ databases">
        <title>Complete genome of Antarctic heterotrophic bacterium Hymenobacter nivis.</title>
        <authorList>
            <person name="Terashima M."/>
        </authorList>
    </citation>
    <scope>NUCLEOTIDE SEQUENCE [LARGE SCALE GENOMIC DNA]</scope>
    <source>
        <strain evidence="8">NBRC 111535</strain>
    </source>
</reference>
<evidence type="ECO:0000313" key="8">
    <source>
        <dbReference type="Proteomes" id="UP000245999"/>
    </source>
</evidence>
<feature type="transmembrane region" description="Helical" evidence="5">
    <location>
        <begin position="94"/>
        <end position="122"/>
    </location>
</feature>
<dbReference type="InterPro" id="IPR036259">
    <property type="entry name" value="MFS_trans_sf"/>
</dbReference>
<dbReference type="Gene3D" id="1.20.1250.20">
    <property type="entry name" value="MFS general substrate transporter like domains"/>
    <property type="match status" value="2"/>
</dbReference>
<dbReference type="AlphaFoldDB" id="A0A2Z3GIY2"/>
<dbReference type="PANTHER" id="PTHR43826">
    <property type="entry name" value="GLUCOSE-6-PHOSPHATE EXCHANGER SLC37A4"/>
    <property type="match status" value="1"/>
</dbReference>
<feature type="domain" description="Major facilitator superfamily (MFS) profile" evidence="6">
    <location>
        <begin position="25"/>
        <end position="436"/>
    </location>
</feature>
<evidence type="ECO:0000256" key="2">
    <source>
        <dbReference type="ARBA" id="ARBA00022692"/>
    </source>
</evidence>
<feature type="transmembrane region" description="Helical" evidence="5">
    <location>
        <begin position="346"/>
        <end position="369"/>
    </location>
</feature>